<keyword evidence="2" id="KW-0472">Membrane</keyword>
<keyword evidence="2" id="KW-0812">Transmembrane</keyword>
<evidence type="ECO:0000313" key="4">
    <source>
        <dbReference type="Proteomes" id="UP000193719"/>
    </source>
</evidence>
<keyword evidence="4" id="KW-1185">Reference proteome</keyword>
<feature type="transmembrane region" description="Helical" evidence="2">
    <location>
        <begin position="122"/>
        <end position="144"/>
    </location>
</feature>
<dbReference type="AlphaFoldDB" id="A0A1Y1UZV4"/>
<evidence type="ECO:0000313" key="3">
    <source>
        <dbReference type="EMBL" id="ORX43390.1"/>
    </source>
</evidence>
<reference evidence="3 4" key="1">
    <citation type="submission" date="2016-08" db="EMBL/GenBank/DDBJ databases">
        <title>Genomes of anaerobic fungi encode conserved fungal cellulosomes for biomass hydrolysis.</title>
        <authorList>
            <consortium name="DOE Joint Genome Institute"/>
            <person name="Haitjema C.H."/>
            <person name="Gilmore S.P."/>
            <person name="Henske J.K."/>
            <person name="Solomon K.V."/>
            <person name="De Groot R."/>
            <person name="Kuo A."/>
            <person name="Mondo S.J."/>
            <person name="Salamov A.A."/>
            <person name="Labutti K."/>
            <person name="Zhao Z."/>
            <person name="Chiniquy J."/>
            <person name="Barry K."/>
            <person name="Brewer H.M."/>
            <person name="Purvine S.O."/>
            <person name="Wright A.T."/>
            <person name="Boxma B."/>
            <person name="Van Alen T."/>
            <person name="Hackstein J.H."/>
            <person name="Baker S.E."/>
            <person name="Grigoriev I.V."/>
            <person name="O'Malley M.A."/>
        </authorList>
    </citation>
    <scope>NUCLEOTIDE SEQUENCE [LARGE SCALE GENOMIC DNA]</scope>
    <source>
        <strain evidence="4">finn</strain>
    </source>
</reference>
<gene>
    <name evidence="3" type="ORF">BCR36DRAFT_373888</name>
</gene>
<protein>
    <submittedName>
        <fullName evidence="3">Uncharacterized protein</fullName>
    </submittedName>
</protein>
<comment type="caution">
    <text evidence="3">The sequence shown here is derived from an EMBL/GenBank/DDBJ whole genome shotgun (WGS) entry which is preliminary data.</text>
</comment>
<dbReference type="Proteomes" id="UP000193719">
    <property type="component" value="Unassembled WGS sequence"/>
</dbReference>
<feature type="region of interest" description="Disordered" evidence="1">
    <location>
        <begin position="81"/>
        <end position="112"/>
    </location>
</feature>
<name>A0A1Y1UZV4_9FUNG</name>
<sequence>MKLKEEEEEKKEKNNEVLNELKEIRKKQYEDSCLLRKRKNTKLIEIKKVQKENIKDFNKSQSLLETKASINQINEEDISVINNSSNDSNDSSNNKNLAPEAKSDLANERRKNKGFESKDSKILHYLLIIYYNLKTLYTFIYMFFHSLISNLYELSNT</sequence>
<evidence type="ECO:0000256" key="1">
    <source>
        <dbReference type="SAM" id="MobiDB-lite"/>
    </source>
</evidence>
<accession>A0A1Y1UZV4</accession>
<keyword evidence="2" id="KW-1133">Transmembrane helix</keyword>
<organism evidence="3 4">
    <name type="scientific">Piromyces finnis</name>
    <dbReference type="NCBI Taxonomy" id="1754191"/>
    <lineage>
        <taxon>Eukaryota</taxon>
        <taxon>Fungi</taxon>
        <taxon>Fungi incertae sedis</taxon>
        <taxon>Chytridiomycota</taxon>
        <taxon>Chytridiomycota incertae sedis</taxon>
        <taxon>Neocallimastigomycetes</taxon>
        <taxon>Neocallimastigales</taxon>
        <taxon>Neocallimastigaceae</taxon>
        <taxon>Piromyces</taxon>
    </lineage>
</organism>
<dbReference type="EMBL" id="MCFH01000053">
    <property type="protein sequence ID" value="ORX43390.1"/>
    <property type="molecule type" value="Genomic_DNA"/>
</dbReference>
<feature type="compositionally biased region" description="Low complexity" evidence="1">
    <location>
        <begin position="81"/>
        <end position="94"/>
    </location>
</feature>
<proteinExistence type="predicted"/>
<feature type="compositionally biased region" description="Basic and acidic residues" evidence="1">
    <location>
        <begin position="101"/>
        <end position="112"/>
    </location>
</feature>
<evidence type="ECO:0000256" key="2">
    <source>
        <dbReference type="SAM" id="Phobius"/>
    </source>
</evidence>
<reference evidence="3 4" key="2">
    <citation type="submission" date="2016-08" db="EMBL/GenBank/DDBJ databases">
        <title>Pervasive Adenine N6-methylation of Active Genes in Fungi.</title>
        <authorList>
            <consortium name="DOE Joint Genome Institute"/>
            <person name="Mondo S.J."/>
            <person name="Dannebaum R.O."/>
            <person name="Kuo R.C."/>
            <person name="Labutti K."/>
            <person name="Haridas S."/>
            <person name="Kuo A."/>
            <person name="Salamov A."/>
            <person name="Ahrendt S.R."/>
            <person name="Lipzen A."/>
            <person name="Sullivan W."/>
            <person name="Andreopoulos W.B."/>
            <person name="Clum A."/>
            <person name="Lindquist E."/>
            <person name="Daum C."/>
            <person name="Ramamoorthy G.K."/>
            <person name="Gryganskyi A."/>
            <person name="Culley D."/>
            <person name="Magnuson J.K."/>
            <person name="James T.Y."/>
            <person name="O'Malley M.A."/>
            <person name="Stajich J.E."/>
            <person name="Spatafora J.W."/>
            <person name="Visel A."/>
            <person name="Grigoriev I.V."/>
        </authorList>
    </citation>
    <scope>NUCLEOTIDE SEQUENCE [LARGE SCALE GENOMIC DNA]</scope>
    <source>
        <strain evidence="4">finn</strain>
    </source>
</reference>
<dbReference type="OrthoDB" id="2160590at2759"/>